<keyword evidence="13" id="KW-0175">Coiled coil</keyword>
<keyword evidence="15 17" id="KW-0464">Manganese</keyword>
<proteinExistence type="inferred from homology"/>
<dbReference type="CDD" id="cd22326">
    <property type="entry name" value="FAN1-like"/>
    <property type="match status" value="1"/>
</dbReference>
<dbReference type="Pfam" id="PF21315">
    <property type="entry name" value="FAN1_HTH"/>
    <property type="match status" value="1"/>
</dbReference>
<dbReference type="AlphaFoldDB" id="A0A8C8C1A1"/>
<feature type="region of interest" description="Disordered" evidence="18">
    <location>
        <begin position="1"/>
        <end position="37"/>
    </location>
</feature>
<keyword evidence="11" id="KW-0269">Exonuclease</keyword>
<feature type="domain" description="VRR-NUC" evidence="19">
    <location>
        <begin position="877"/>
        <end position="992"/>
    </location>
</feature>
<evidence type="ECO:0000256" key="12">
    <source>
        <dbReference type="ARBA" id="ARBA00022842"/>
    </source>
</evidence>
<comment type="cofactor">
    <cofactor evidence="17">
        <name>Mg(2+)</name>
        <dbReference type="ChEBI" id="CHEBI:18420"/>
    </cofactor>
    <cofactor evidence="17">
        <name>Mn(2+)</name>
        <dbReference type="ChEBI" id="CHEBI:29035"/>
    </cofactor>
</comment>
<feature type="compositionally biased region" description="Polar residues" evidence="18">
    <location>
        <begin position="130"/>
        <end position="158"/>
    </location>
</feature>
<keyword evidence="7 17" id="KW-0227">DNA damage</keyword>
<dbReference type="InterPro" id="IPR014883">
    <property type="entry name" value="VRR_NUC"/>
</dbReference>
<feature type="compositionally biased region" description="Basic and acidic residues" evidence="18">
    <location>
        <begin position="254"/>
        <end position="272"/>
    </location>
</feature>
<evidence type="ECO:0000256" key="4">
    <source>
        <dbReference type="ARBA" id="ARBA00022722"/>
    </source>
</evidence>
<evidence type="ECO:0000256" key="17">
    <source>
        <dbReference type="RuleBase" id="RU365033"/>
    </source>
</evidence>
<dbReference type="Pfam" id="PF08774">
    <property type="entry name" value="VRR_NUC"/>
    <property type="match status" value="1"/>
</dbReference>
<evidence type="ECO:0000256" key="1">
    <source>
        <dbReference type="ARBA" id="ARBA00000983"/>
    </source>
</evidence>
<dbReference type="PANTHER" id="PTHR15749:SF4">
    <property type="entry name" value="FANCONI-ASSOCIATED NUCLEASE 1"/>
    <property type="match status" value="1"/>
</dbReference>
<keyword evidence="9 17" id="KW-0378">Hydrolase</keyword>
<comment type="subcellular location">
    <subcellularLocation>
        <location evidence="2 17">Nucleus</location>
    </subcellularLocation>
</comment>
<dbReference type="Pfam" id="PF21169">
    <property type="entry name" value="Fan1_SAP"/>
    <property type="match status" value="1"/>
</dbReference>
<evidence type="ECO:0000256" key="6">
    <source>
        <dbReference type="ARBA" id="ARBA00022759"/>
    </source>
</evidence>
<accession>A0A8C8C1A1</accession>
<dbReference type="GO" id="GO:0017108">
    <property type="term" value="F:5'-flap endonuclease activity"/>
    <property type="evidence" value="ECO:0007669"/>
    <property type="project" value="TreeGrafter"/>
</dbReference>
<dbReference type="InterPro" id="IPR049126">
    <property type="entry name" value="FAN1-like_TPR"/>
</dbReference>
<dbReference type="InterPro" id="IPR033315">
    <property type="entry name" value="Fan1-like"/>
</dbReference>
<feature type="region of interest" description="Disordered" evidence="18">
    <location>
        <begin position="241"/>
        <end position="349"/>
    </location>
</feature>
<evidence type="ECO:0000256" key="14">
    <source>
        <dbReference type="ARBA" id="ARBA00023204"/>
    </source>
</evidence>
<evidence type="ECO:0000256" key="18">
    <source>
        <dbReference type="SAM" id="MobiDB-lite"/>
    </source>
</evidence>
<reference evidence="20" key="1">
    <citation type="submission" date="2025-08" db="UniProtKB">
        <authorList>
            <consortium name="Ensembl"/>
        </authorList>
    </citation>
    <scope>IDENTIFICATION</scope>
</reference>
<feature type="compositionally biased region" description="Basic and acidic residues" evidence="18">
    <location>
        <begin position="201"/>
        <end position="210"/>
    </location>
</feature>
<evidence type="ECO:0000256" key="5">
    <source>
        <dbReference type="ARBA" id="ARBA00022723"/>
    </source>
</evidence>
<evidence type="ECO:0000259" key="19">
    <source>
        <dbReference type="SMART" id="SM00990"/>
    </source>
</evidence>
<evidence type="ECO:0000256" key="15">
    <source>
        <dbReference type="ARBA" id="ARBA00023211"/>
    </source>
</evidence>
<dbReference type="GO" id="GO:0070336">
    <property type="term" value="F:flap-structured DNA binding"/>
    <property type="evidence" value="ECO:0007669"/>
    <property type="project" value="TreeGrafter"/>
</dbReference>
<keyword evidence="12 17" id="KW-0460">Magnesium</keyword>
<feature type="region of interest" description="Disordered" evidence="18">
    <location>
        <begin position="97"/>
        <end position="158"/>
    </location>
</feature>
<evidence type="ECO:0000256" key="2">
    <source>
        <dbReference type="ARBA" id="ARBA00004123"/>
    </source>
</evidence>
<dbReference type="InterPro" id="IPR049138">
    <property type="entry name" value="Fan1_SAP_met"/>
</dbReference>
<evidence type="ECO:0000313" key="21">
    <source>
        <dbReference type="Proteomes" id="UP000694402"/>
    </source>
</evidence>
<keyword evidence="5 17" id="KW-0479">Metal-binding</keyword>
<evidence type="ECO:0000256" key="7">
    <source>
        <dbReference type="ARBA" id="ARBA00022763"/>
    </source>
</evidence>
<sequence length="1001" mass="111995">MAEKGNKRKQRSLSITKRKGYVGSKDGKKSANACPGTASISSFFNNAPPPRLPCPLCGQLVPRFRINQHIDSQCQNFQREDGASIDTASACNIVTTTKLASSHSPSRRASKDHDPDTGPSCPKEEKPQREANTSPYFKKSGASSSSQQVNTREMSSKTVVRPIDICSRLSSKLSRRGLKQRLKSPEDIQSQVDDIITIQESPERDKRSEELSSSQKENHLPQGFGDQTTCLMDTETTNVTVESHSTISLGRPQVESREETLECLESKSESKLESLSPVVSMAPRPLSYAPSRLNKRKKGGKAEVSVKTQRMSTRKGEQEQEESTVTGSSDQLTEPDTDRGTDKQDSDSPRLPYYLGNFLTVLEAVLENEDDRMLFNQEDLSAIHGFERLSVTGQKLYVRLFQRKRKWLQVNKLNYNEISTDLGPVAQELVEGGFLQTDSDLQELGEVLDLLPAPELRSLAKTFHLGGPGSGTQKHQLVEGLLKLSRQRSLFALAPGQNNIGTVILKRAKQLAGSCVRLHRGPRAVFSRVLLLFSLTDGLEEEETAGGGQGQLYTILLVNSGRLAFPDYTVQRRAKLFLDREDLIRYEAAMRALQEVITAMQTGHWEDALGLYTAAKTTWQETSKTYDLSHQEELPVFLRCFTTGWAYTRILSRGVEVLQRLRCYKEAVKELRSLLSQSVYCPDSRGRWWDRLALNLQQHLKLPEQAISSIRDGLSDPLVRTGHQLSLHQRANRMKESPSYKNYHPVLSDLPTIHVNDVTHVTIRGQLFPHEGGTGKNVFLMPAEEGAEGGYSTVMCSVEELSLAHYRRQGFDQGIHGEGSTFSTLFGLLLWGVIFMEGIPDVFRNPYQPCPLDLFTDCFYGNRREAIETRVQVLCEASIETLHNLMAEAWTDQEGKMCSLVNWERFSSLQRAQSLVSCLGGSFLGGMITRMAKDYRHCRAGLPDLVVWNTSNNTYKLVEVKGPSDKLSQKQQIWLDELQRLGADVEVCHVTATGARGAWLE</sequence>
<keyword evidence="21" id="KW-1185">Reference proteome</keyword>
<dbReference type="InterPro" id="IPR011856">
    <property type="entry name" value="tRNA_endonuc-like_dom_sf"/>
</dbReference>
<evidence type="ECO:0000256" key="11">
    <source>
        <dbReference type="ARBA" id="ARBA00022839"/>
    </source>
</evidence>
<dbReference type="SMART" id="SM00990">
    <property type="entry name" value="VRR_NUC"/>
    <property type="match status" value="1"/>
</dbReference>
<dbReference type="InterPro" id="IPR049132">
    <property type="entry name" value="FAN1-like_euk"/>
</dbReference>
<organism evidence="20 21">
    <name type="scientific">Oncorhynchus tshawytscha</name>
    <name type="common">Chinook salmon</name>
    <name type="synonym">Salmo tshawytscha</name>
    <dbReference type="NCBI Taxonomy" id="74940"/>
    <lineage>
        <taxon>Eukaryota</taxon>
        <taxon>Metazoa</taxon>
        <taxon>Chordata</taxon>
        <taxon>Craniata</taxon>
        <taxon>Vertebrata</taxon>
        <taxon>Euteleostomi</taxon>
        <taxon>Actinopterygii</taxon>
        <taxon>Neopterygii</taxon>
        <taxon>Teleostei</taxon>
        <taxon>Protacanthopterygii</taxon>
        <taxon>Salmoniformes</taxon>
        <taxon>Salmonidae</taxon>
        <taxon>Salmoninae</taxon>
        <taxon>Oncorhynchus</taxon>
    </lineage>
</organism>
<keyword evidence="8" id="KW-0863">Zinc-finger</keyword>
<dbReference type="Pfam" id="PF21170">
    <property type="entry name" value="FAN1_TPR"/>
    <property type="match status" value="1"/>
</dbReference>
<evidence type="ECO:0000256" key="16">
    <source>
        <dbReference type="ARBA" id="ARBA00023242"/>
    </source>
</evidence>
<evidence type="ECO:0000256" key="13">
    <source>
        <dbReference type="ARBA" id="ARBA00023054"/>
    </source>
</evidence>
<dbReference type="Ensembl" id="ENSOTST00005001822.2">
    <property type="protein sequence ID" value="ENSOTSP00005001604.2"/>
    <property type="gene ID" value="ENSOTSG00005000816.2"/>
</dbReference>
<name>A0A8C8C1A1_ONCTS</name>
<dbReference type="FunFam" id="3.40.1350.10:FF:000004">
    <property type="entry name" value="Fanconi-associated nuclease"/>
    <property type="match status" value="1"/>
</dbReference>
<dbReference type="GO" id="GO:0036297">
    <property type="term" value="P:interstrand cross-link repair"/>
    <property type="evidence" value="ECO:0007669"/>
    <property type="project" value="InterPro"/>
</dbReference>
<dbReference type="EC" id="3.1.4.1" evidence="17"/>
<feature type="compositionally biased region" description="Basic residues" evidence="18">
    <location>
        <begin position="1"/>
        <end position="20"/>
    </location>
</feature>
<keyword evidence="6" id="KW-0255">Endonuclease</keyword>
<protein>
    <recommendedName>
        <fullName evidence="17">Fanconi-associated nuclease</fullName>
        <ecNumber evidence="17">3.1.4.1</ecNumber>
    </recommendedName>
</protein>
<evidence type="ECO:0000256" key="3">
    <source>
        <dbReference type="ARBA" id="ARBA00005533"/>
    </source>
</evidence>
<feature type="compositionally biased region" description="Polar residues" evidence="18">
    <location>
        <begin position="323"/>
        <end position="334"/>
    </location>
</feature>
<dbReference type="GO" id="GO:0008409">
    <property type="term" value="F:5'-3' exonuclease activity"/>
    <property type="evidence" value="ECO:0007669"/>
    <property type="project" value="TreeGrafter"/>
</dbReference>
<comment type="similarity">
    <text evidence="3 17">Belongs to the FAN1 family.</text>
</comment>
<keyword evidence="4 17" id="KW-0540">Nuclease</keyword>
<dbReference type="Gene3D" id="3.40.1350.10">
    <property type="match status" value="1"/>
</dbReference>
<keyword evidence="10" id="KW-0862">Zinc</keyword>
<feature type="compositionally biased region" description="Basic and acidic residues" evidence="18">
    <location>
        <begin position="336"/>
        <end position="348"/>
    </location>
</feature>
<comment type="catalytic activity">
    <reaction evidence="1 17">
        <text>Hydrolytically removes 5'-nucleotides successively from the 3'-hydroxy termini of 3'-hydroxy-terminated oligonucleotides.</text>
        <dbReference type="EC" id="3.1.4.1"/>
    </reaction>
</comment>
<dbReference type="GeneTree" id="ENSGT00390000018637"/>
<dbReference type="PANTHER" id="PTHR15749">
    <property type="entry name" value="FANCONI-ASSOCIATED NUCLEASE 1"/>
    <property type="match status" value="1"/>
</dbReference>
<feature type="region of interest" description="Disordered" evidence="18">
    <location>
        <begin position="174"/>
        <end position="229"/>
    </location>
</feature>
<dbReference type="GO" id="GO:0008270">
    <property type="term" value="F:zinc ion binding"/>
    <property type="evidence" value="ECO:0007669"/>
    <property type="project" value="UniProtKB-KW"/>
</dbReference>
<evidence type="ECO:0000313" key="20">
    <source>
        <dbReference type="Ensembl" id="ENSOTSP00005001604.2"/>
    </source>
</evidence>
<gene>
    <name evidence="20" type="primary">FAN1</name>
</gene>
<keyword evidence="16 17" id="KW-0539">Nucleus</keyword>
<feature type="compositionally biased region" description="Basic and acidic residues" evidence="18">
    <location>
        <begin position="109"/>
        <end position="129"/>
    </location>
</feature>
<dbReference type="Proteomes" id="UP000694402">
    <property type="component" value="Unassembled WGS sequence"/>
</dbReference>
<dbReference type="InterPro" id="IPR049125">
    <property type="entry name" value="FAN1-like_WH"/>
</dbReference>
<dbReference type="GO" id="GO:0004528">
    <property type="term" value="F:phosphodiesterase I activity"/>
    <property type="evidence" value="ECO:0007669"/>
    <property type="project" value="UniProtKB-EC"/>
</dbReference>
<comment type="function">
    <text evidence="17">Nuclease required for the repair of DNA interstrand cross-links (ICL). Acts as a 5'-3' exonuclease that anchors at a cut end of DNA and cleaves DNA successively at every third nucleotide, allowing to excise an ICL from one strand through flanking incisions.</text>
</comment>
<evidence type="ECO:0000256" key="10">
    <source>
        <dbReference type="ARBA" id="ARBA00022833"/>
    </source>
</evidence>
<evidence type="ECO:0000256" key="8">
    <source>
        <dbReference type="ARBA" id="ARBA00022771"/>
    </source>
</evidence>
<evidence type="ECO:0000256" key="9">
    <source>
        <dbReference type="ARBA" id="ARBA00022801"/>
    </source>
</evidence>
<reference evidence="20" key="2">
    <citation type="submission" date="2025-09" db="UniProtKB">
        <authorList>
            <consortium name="Ensembl"/>
        </authorList>
    </citation>
    <scope>IDENTIFICATION</scope>
</reference>
<dbReference type="GO" id="GO:0005634">
    <property type="term" value="C:nucleus"/>
    <property type="evidence" value="ECO:0007669"/>
    <property type="project" value="UniProtKB-SubCell"/>
</dbReference>
<keyword evidence="14 17" id="KW-0234">DNA repair</keyword>